<gene>
    <name evidence="1" type="ORF">LKD45_08155</name>
</gene>
<keyword evidence="2" id="KW-1185">Reference proteome</keyword>
<dbReference type="RefSeq" id="WP_308728220.1">
    <property type="nucleotide sequence ID" value="NZ_JAJEQF010000017.1"/>
</dbReference>
<name>A0AAE3ATP0_9FIRM</name>
<dbReference type="EMBL" id="JAJEQF010000017">
    <property type="protein sequence ID" value="MCC2167661.1"/>
    <property type="molecule type" value="Genomic_DNA"/>
</dbReference>
<proteinExistence type="predicted"/>
<organism evidence="1 2">
    <name type="scientific">Gallintestinimicrobium propionicum</name>
    <dbReference type="NCBI Taxonomy" id="2981770"/>
    <lineage>
        <taxon>Bacteria</taxon>
        <taxon>Bacillati</taxon>
        <taxon>Bacillota</taxon>
        <taxon>Clostridia</taxon>
        <taxon>Lachnospirales</taxon>
        <taxon>Lachnospiraceae</taxon>
        <taxon>Gallintestinimicrobium</taxon>
    </lineage>
</organism>
<comment type="caution">
    <text evidence="1">The sequence shown here is derived from an EMBL/GenBank/DDBJ whole genome shotgun (WGS) entry which is preliminary data.</text>
</comment>
<sequence length="303" mass="34389">MTKNDITRGLIDFAVSQCLKNIKEDPYRSIRRLADLGRQFAKGRFQEELFSLFQRLLLNEDGPYYEMLKQLVSSVDTDSLKTLGINIGYNSWTCGASRLRQITAEKDYPHWLAEISLSPESSASQLKEQLSAALKNGTYAFRLHMPAQSITTDTRQLGLIREFPDCSFFLDFMDTDCTYSDDLLELTCSCDNLAFLVPFGSLQSRQLVDLLNARQRIYGVCRTYDNTNAAERISDSQISEMLSWGSPLLFFLAAADTTQDNRLLVDNAILDARLHQTYPALLIHLDADVARIQQLLLSSRKNL</sequence>
<dbReference type="AlphaFoldDB" id="A0AAE3ATP0"/>
<evidence type="ECO:0000313" key="1">
    <source>
        <dbReference type="EMBL" id="MCC2167661.1"/>
    </source>
</evidence>
<protein>
    <submittedName>
        <fullName evidence="1">Uncharacterized protein</fullName>
    </submittedName>
</protein>
<dbReference type="Proteomes" id="UP001199355">
    <property type="component" value="Unassembled WGS sequence"/>
</dbReference>
<accession>A0AAE3ATP0</accession>
<evidence type="ECO:0000313" key="2">
    <source>
        <dbReference type="Proteomes" id="UP001199355"/>
    </source>
</evidence>
<reference evidence="1 2" key="1">
    <citation type="submission" date="2021-10" db="EMBL/GenBank/DDBJ databases">
        <title>Anaerobic single-cell dispensing facilitates the cultivation of human gut bacteria.</title>
        <authorList>
            <person name="Afrizal A."/>
        </authorList>
    </citation>
    <scope>NUCLEOTIDE SEQUENCE [LARGE SCALE GENOMIC DNA]</scope>
    <source>
        <strain evidence="1 2">CLA-AA-H244</strain>
    </source>
</reference>